<dbReference type="PANTHER" id="PTHR30329:SF21">
    <property type="entry name" value="LIPOPROTEIN YIAD-RELATED"/>
    <property type="match status" value="1"/>
</dbReference>
<reference evidence="8" key="3">
    <citation type="submission" date="2023-06" db="EMBL/GenBank/DDBJ databases">
        <authorList>
            <person name="Sun Q."/>
            <person name="Zhou Y."/>
        </authorList>
    </citation>
    <scope>NUCLEOTIDE SEQUENCE</scope>
    <source>
        <strain evidence="8">CGMCC 1.10859</strain>
    </source>
</reference>
<evidence type="ECO:0000313" key="11">
    <source>
        <dbReference type="Proteomes" id="UP000634647"/>
    </source>
</evidence>
<feature type="region of interest" description="Disordered" evidence="5">
    <location>
        <begin position="199"/>
        <end position="219"/>
    </location>
</feature>
<dbReference type="Proteomes" id="UP000199541">
    <property type="component" value="Unassembled WGS sequence"/>
</dbReference>
<proteinExistence type="predicted"/>
<feature type="signal peptide" evidence="6">
    <location>
        <begin position="1"/>
        <end position="18"/>
    </location>
</feature>
<evidence type="ECO:0000313" key="8">
    <source>
        <dbReference type="EMBL" id="GHE04685.1"/>
    </source>
</evidence>
<dbReference type="PRINTS" id="PR01021">
    <property type="entry name" value="OMPADOMAIN"/>
</dbReference>
<evidence type="ECO:0000256" key="2">
    <source>
        <dbReference type="ARBA" id="ARBA00023136"/>
    </source>
</evidence>
<dbReference type="GO" id="GO:0009279">
    <property type="term" value="C:cell outer membrane"/>
    <property type="evidence" value="ECO:0007669"/>
    <property type="project" value="UniProtKB-SubCell"/>
</dbReference>
<sequence>MMHPIRGILTAAALAVLAGCSGQTIGGALDHDTFGDATANNAQLMSGQRPYAVALDKRFAAQVPNTVNFAFNRATLDEGARAVLRRQASWIREFPEVRFRVFGYTDKVGSERYNKALGMRRAEAVVNYLVSQGISRRRLQAVISYGETRPLIDTPAPERANRRAVTHVSGFVQNSPLVLNGKYAAVIFREYVASAVPGDNLQTTTNSAATGGTSGGTGG</sequence>
<dbReference type="SUPFAM" id="SSF103088">
    <property type="entry name" value="OmpA-like"/>
    <property type="match status" value="1"/>
</dbReference>
<protein>
    <submittedName>
        <fullName evidence="8 9">Membrane protein</fullName>
    </submittedName>
</protein>
<dbReference type="EMBL" id="BNAB01000018">
    <property type="protein sequence ID" value="GHE04685.1"/>
    <property type="molecule type" value="Genomic_DNA"/>
</dbReference>
<dbReference type="InterPro" id="IPR050330">
    <property type="entry name" value="Bact_OuterMem_StrucFunc"/>
</dbReference>
<keyword evidence="6" id="KW-0732">Signal</keyword>
<dbReference type="EMBL" id="FNOB01000017">
    <property type="protein sequence ID" value="SDX47272.1"/>
    <property type="molecule type" value="Genomic_DNA"/>
</dbReference>
<reference evidence="9 10" key="2">
    <citation type="submission" date="2016-10" db="EMBL/GenBank/DDBJ databases">
        <authorList>
            <person name="Varghese N."/>
            <person name="Submissions S."/>
        </authorList>
    </citation>
    <scope>NUCLEOTIDE SEQUENCE [LARGE SCALE GENOMIC DNA]</scope>
    <source>
        <strain evidence="9 10">DSM 24802</strain>
    </source>
</reference>
<dbReference type="CDD" id="cd07185">
    <property type="entry name" value="OmpA_C-like"/>
    <property type="match status" value="1"/>
</dbReference>
<dbReference type="Proteomes" id="UP000634647">
    <property type="component" value="Unassembled WGS sequence"/>
</dbReference>
<dbReference type="InterPro" id="IPR006665">
    <property type="entry name" value="OmpA-like"/>
</dbReference>
<reference evidence="8" key="1">
    <citation type="journal article" date="2014" name="Int. J. Syst. Evol. Microbiol.">
        <title>Complete genome sequence of Corynebacterium casei LMG S-19264T (=DSM 44701T), isolated from a smear-ripened cheese.</title>
        <authorList>
            <consortium name="US DOE Joint Genome Institute (JGI-PGF)"/>
            <person name="Walter F."/>
            <person name="Albersmeier A."/>
            <person name="Kalinowski J."/>
            <person name="Ruckert C."/>
        </authorList>
    </citation>
    <scope>NUCLEOTIDE SEQUENCE</scope>
    <source>
        <strain evidence="8">CGMCC 1.10859</strain>
    </source>
</reference>
<dbReference type="InterPro" id="IPR006664">
    <property type="entry name" value="OMP_bac"/>
</dbReference>
<dbReference type="PROSITE" id="PS51123">
    <property type="entry name" value="OMPA_2"/>
    <property type="match status" value="1"/>
</dbReference>
<dbReference type="PANTHER" id="PTHR30329">
    <property type="entry name" value="STATOR ELEMENT OF FLAGELLAR MOTOR COMPLEX"/>
    <property type="match status" value="1"/>
</dbReference>
<dbReference type="Gene3D" id="3.30.1330.60">
    <property type="entry name" value="OmpA-like domain"/>
    <property type="match status" value="1"/>
</dbReference>
<dbReference type="InterPro" id="IPR036737">
    <property type="entry name" value="OmpA-like_sf"/>
</dbReference>
<name>A0AAN4UTP5_9RHOB</name>
<keyword evidence="3" id="KW-0998">Cell outer membrane</keyword>
<evidence type="ECO:0000313" key="9">
    <source>
        <dbReference type="EMBL" id="SDX47272.1"/>
    </source>
</evidence>
<keyword evidence="2 4" id="KW-0472">Membrane</keyword>
<evidence type="ECO:0000259" key="7">
    <source>
        <dbReference type="PROSITE" id="PS51123"/>
    </source>
</evidence>
<organism evidence="8 11">
    <name type="scientific">Allgaiera indica</name>
    <dbReference type="NCBI Taxonomy" id="765699"/>
    <lineage>
        <taxon>Bacteria</taxon>
        <taxon>Pseudomonadati</taxon>
        <taxon>Pseudomonadota</taxon>
        <taxon>Alphaproteobacteria</taxon>
        <taxon>Rhodobacterales</taxon>
        <taxon>Paracoccaceae</taxon>
        <taxon>Allgaiera</taxon>
    </lineage>
</organism>
<feature type="domain" description="OmpA-like" evidence="7">
    <location>
        <begin position="56"/>
        <end position="172"/>
    </location>
</feature>
<keyword evidence="10" id="KW-1185">Reference proteome</keyword>
<comment type="caution">
    <text evidence="8">The sequence shown here is derived from an EMBL/GenBank/DDBJ whole genome shotgun (WGS) entry which is preliminary data.</text>
</comment>
<evidence type="ECO:0000256" key="6">
    <source>
        <dbReference type="SAM" id="SignalP"/>
    </source>
</evidence>
<gene>
    <name evidence="8" type="ORF">GCM10008024_32720</name>
    <name evidence="9" type="ORF">SAMN05444006_11728</name>
</gene>
<dbReference type="PROSITE" id="PS51257">
    <property type="entry name" value="PROKAR_LIPOPROTEIN"/>
    <property type="match status" value="1"/>
</dbReference>
<comment type="subcellular location">
    <subcellularLocation>
        <location evidence="1">Cell outer membrane</location>
    </subcellularLocation>
</comment>
<dbReference type="RefSeq" id="WP_035837824.1">
    <property type="nucleotide sequence ID" value="NZ_BNAB01000018.1"/>
</dbReference>
<evidence type="ECO:0000256" key="4">
    <source>
        <dbReference type="PROSITE-ProRule" id="PRU00473"/>
    </source>
</evidence>
<evidence type="ECO:0000313" key="10">
    <source>
        <dbReference type="Proteomes" id="UP000199541"/>
    </source>
</evidence>
<dbReference type="Pfam" id="PF00691">
    <property type="entry name" value="OmpA"/>
    <property type="match status" value="1"/>
</dbReference>
<evidence type="ECO:0000256" key="3">
    <source>
        <dbReference type="ARBA" id="ARBA00023237"/>
    </source>
</evidence>
<accession>A0AAN4UTP5</accession>
<feature type="chain" id="PRO_5042916417" evidence="6">
    <location>
        <begin position="19"/>
        <end position="219"/>
    </location>
</feature>
<evidence type="ECO:0000256" key="1">
    <source>
        <dbReference type="ARBA" id="ARBA00004442"/>
    </source>
</evidence>
<evidence type="ECO:0000256" key="5">
    <source>
        <dbReference type="SAM" id="MobiDB-lite"/>
    </source>
</evidence>
<dbReference type="AlphaFoldDB" id="A0AAN4UTP5"/>